<dbReference type="RefSeq" id="WP_341374961.1">
    <property type="nucleotide sequence ID" value="NZ_JBBUTF010000013.1"/>
</dbReference>
<comment type="caution">
    <text evidence="5">The sequence shown here is derived from an EMBL/GenBank/DDBJ whole genome shotgun (WGS) entry which is preliminary data.</text>
</comment>
<evidence type="ECO:0000256" key="4">
    <source>
        <dbReference type="HAMAP-Rule" id="MF_00655"/>
    </source>
</evidence>
<proteinExistence type="inferred from homology"/>
<sequence>MNADSPLAATTAAAPDAPDAALLAARPAIGEGFRLQYEQAQQAWVLLYPEGMVRLNGSAGEILSRCDGQRTLSALITELETEFATTGLTADVLGFVAIARQQRWLVLDRPH</sequence>
<organism evidence="5 6">
    <name type="scientific">Pseudaquabacterium rugosum</name>
    <dbReference type="NCBI Taxonomy" id="2984194"/>
    <lineage>
        <taxon>Bacteria</taxon>
        <taxon>Pseudomonadati</taxon>
        <taxon>Pseudomonadota</taxon>
        <taxon>Betaproteobacteria</taxon>
        <taxon>Burkholderiales</taxon>
        <taxon>Sphaerotilaceae</taxon>
        <taxon>Pseudaquabacterium</taxon>
    </lineage>
</organism>
<name>A0ABU9BF01_9BURK</name>
<evidence type="ECO:0000313" key="5">
    <source>
        <dbReference type="EMBL" id="MEK8027178.1"/>
    </source>
</evidence>
<keyword evidence="6" id="KW-1185">Reference proteome</keyword>
<dbReference type="HAMAP" id="MF_00655">
    <property type="entry name" value="PQQ_syn_PqqD"/>
    <property type="match status" value="1"/>
</dbReference>
<dbReference type="InterPro" id="IPR041881">
    <property type="entry name" value="PqqD_sf"/>
</dbReference>
<accession>A0ABU9BF01</accession>
<dbReference type="EMBL" id="JBBUTF010000013">
    <property type="protein sequence ID" value="MEK8027178.1"/>
    <property type="molecule type" value="Genomic_DNA"/>
</dbReference>
<evidence type="ECO:0000256" key="2">
    <source>
        <dbReference type="ARBA" id="ARBA00011741"/>
    </source>
</evidence>
<gene>
    <name evidence="4 5" type="primary">pqqD</name>
    <name evidence="5" type="ORF">AACH11_14520</name>
</gene>
<evidence type="ECO:0000256" key="3">
    <source>
        <dbReference type="ARBA" id="ARBA00022905"/>
    </source>
</evidence>
<dbReference type="Gene3D" id="1.10.10.1150">
    <property type="entry name" value="Coenzyme PQQ synthesis protein D (PqqD)"/>
    <property type="match status" value="1"/>
</dbReference>
<keyword evidence="3 4" id="KW-0884">PQQ biosynthesis</keyword>
<comment type="function">
    <text evidence="4">Functions as a PqqA binding protein and presents PqqA to PqqE, in the pyrroloquinoline quinone (PQQ) biosynthetic pathway.</text>
</comment>
<comment type="similarity">
    <text evidence="4">Belongs to the PqqD family.</text>
</comment>
<reference evidence="5 6" key="1">
    <citation type="submission" date="2024-04" db="EMBL/GenBank/DDBJ databases">
        <title>Novel species of the genus Ideonella isolated from streams.</title>
        <authorList>
            <person name="Lu H."/>
        </authorList>
    </citation>
    <scope>NUCLEOTIDE SEQUENCE [LARGE SCALE GENOMIC DNA]</scope>
    <source>
        <strain evidence="5 6">BYS139W</strain>
    </source>
</reference>
<evidence type="ECO:0000256" key="1">
    <source>
        <dbReference type="ARBA" id="ARBA00004886"/>
    </source>
</evidence>
<dbReference type="InterPro" id="IPR008792">
    <property type="entry name" value="PQQD"/>
</dbReference>
<evidence type="ECO:0000313" key="6">
    <source>
        <dbReference type="Proteomes" id="UP001368500"/>
    </source>
</evidence>
<dbReference type="Pfam" id="PF05402">
    <property type="entry name" value="PqqD"/>
    <property type="match status" value="1"/>
</dbReference>
<dbReference type="InterPro" id="IPR022479">
    <property type="entry name" value="PqqD_bac"/>
</dbReference>
<comment type="subunit">
    <text evidence="2 4">Monomer. Interacts with PqqE.</text>
</comment>
<comment type="pathway">
    <text evidence="1 4">Cofactor biosynthesis; pyrroloquinoline quinone biosynthesis.</text>
</comment>
<dbReference type="NCBIfam" id="TIGR03859">
    <property type="entry name" value="PQQ_PqqD"/>
    <property type="match status" value="1"/>
</dbReference>
<dbReference type="Proteomes" id="UP001368500">
    <property type="component" value="Unassembled WGS sequence"/>
</dbReference>
<protein>
    <recommendedName>
        <fullName evidence="4">PqqA binding protein</fullName>
    </recommendedName>
    <alternativeName>
        <fullName evidence="4">Coenzyme PQQ synthesis protein D</fullName>
    </alternativeName>
    <alternativeName>
        <fullName evidence="4">Pyrroloquinoline quinone biosynthesis protein D</fullName>
    </alternativeName>
</protein>